<dbReference type="EMBL" id="VSSQ01000040">
    <property type="protein sequence ID" value="MPL68082.1"/>
    <property type="molecule type" value="Genomic_DNA"/>
</dbReference>
<accession>A0A644TP72</accession>
<gene>
    <name evidence="1" type="ORF">SDC9_13795</name>
</gene>
<evidence type="ECO:0008006" key="2">
    <source>
        <dbReference type="Google" id="ProtNLM"/>
    </source>
</evidence>
<name>A0A644TP72_9ZZZZ</name>
<protein>
    <recommendedName>
        <fullName evidence="2">DUF2680 domain-containing protein</fullName>
    </recommendedName>
</protein>
<comment type="caution">
    <text evidence="1">The sequence shown here is derived from an EMBL/GenBank/DDBJ whole genome shotgun (WGS) entry which is preliminary data.</text>
</comment>
<proteinExistence type="predicted"/>
<evidence type="ECO:0000313" key="1">
    <source>
        <dbReference type="EMBL" id="MPL68082.1"/>
    </source>
</evidence>
<organism evidence="1">
    <name type="scientific">bioreactor metagenome</name>
    <dbReference type="NCBI Taxonomy" id="1076179"/>
    <lineage>
        <taxon>unclassified sequences</taxon>
        <taxon>metagenomes</taxon>
        <taxon>ecological metagenomes</taxon>
    </lineage>
</organism>
<dbReference type="AlphaFoldDB" id="A0A644TP72"/>
<reference evidence="1" key="1">
    <citation type="submission" date="2019-08" db="EMBL/GenBank/DDBJ databases">
        <authorList>
            <person name="Kucharzyk K."/>
            <person name="Murdoch R.W."/>
            <person name="Higgins S."/>
            <person name="Loffler F."/>
        </authorList>
    </citation>
    <scope>NUCLEOTIDE SEQUENCE</scope>
</reference>
<sequence>MKKKIIITAILAFVVAVPVFAASMVNDDQNDWFNQMLGRHQQMIQQNVDNGTITADEGAQLNDHFRQDAPIMRKIMDKNGMGYGMMGRGPGMMMGGRNGGQGPCSYYNNTETNK</sequence>